<reference evidence="2" key="1">
    <citation type="journal article" date="2019" name="Int. J. Syst. Evol. Microbiol.">
        <title>The Global Catalogue of Microorganisms (GCM) 10K type strain sequencing project: providing services to taxonomists for standard genome sequencing and annotation.</title>
        <authorList>
            <consortium name="The Broad Institute Genomics Platform"/>
            <consortium name="The Broad Institute Genome Sequencing Center for Infectious Disease"/>
            <person name="Wu L."/>
            <person name="Ma J."/>
        </authorList>
    </citation>
    <scope>NUCLEOTIDE SEQUENCE [LARGE SCALE GENOMIC DNA]</scope>
    <source>
        <strain evidence="2">JCM 16949</strain>
    </source>
</reference>
<comment type="caution">
    <text evidence="1">The sequence shown here is derived from an EMBL/GenBank/DDBJ whole genome shotgun (WGS) entry which is preliminary data.</text>
</comment>
<organism evidence="1 2">
    <name type="scientific">Leifsonella bigeumensis</name>
    <dbReference type="NCBI Taxonomy" id="433643"/>
    <lineage>
        <taxon>Bacteria</taxon>
        <taxon>Bacillati</taxon>
        <taxon>Actinomycetota</taxon>
        <taxon>Actinomycetes</taxon>
        <taxon>Micrococcales</taxon>
        <taxon>Microbacteriaceae</taxon>
        <taxon>Leifsonella</taxon>
    </lineage>
</organism>
<dbReference type="InterPro" id="IPR023833">
    <property type="entry name" value="Signal_pept_SipW-depend-type"/>
</dbReference>
<evidence type="ECO:0000313" key="1">
    <source>
        <dbReference type="EMBL" id="GAA3740442.1"/>
    </source>
</evidence>
<proteinExistence type="predicted"/>
<gene>
    <name evidence="1" type="ORF">GCM10022239_15160</name>
</gene>
<evidence type="ECO:0000313" key="2">
    <source>
        <dbReference type="Proteomes" id="UP001501004"/>
    </source>
</evidence>
<accession>A0ABP7FIF5</accession>
<dbReference type="Proteomes" id="UP001501004">
    <property type="component" value="Unassembled WGS sequence"/>
</dbReference>
<dbReference type="NCBIfam" id="TIGR04088">
    <property type="entry name" value="cognate_SipW"/>
    <property type="match status" value="1"/>
</dbReference>
<evidence type="ECO:0008006" key="3">
    <source>
        <dbReference type="Google" id="ProtNLM"/>
    </source>
</evidence>
<dbReference type="RefSeq" id="WP_344755343.1">
    <property type="nucleotide sequence ID" value="NZ_BAABAE010000003.1"/>
</dbReference>
<sequence>MNKLTKAAIAGAAGIALLLGGAGSLAYWNDSTSLAGGTINAGQLQITADPDGGVWTDADGDPVDLATFLAVPGDALTYTDTFTLMATGDNLSATLALAPTSITPASSDSEDVALAALLSSSAVFTVDSVTTSTVTANAGTQTVDVAVTITWPDGTSTTDNAAQLGSVVLANMSVVLTQVV</sequence>
<dbReference type="NCBIfam" id="TIGR04089">
    <property type="entry name" value="exp_by_SipW_III"/>
    <property type="match status" value="1"/>
</dbReference>
<dbReference type="EMBL" id="BAABAE010000003">
    <property type="protein sequence ID" value="GAA3740442.1"/>
    <property type="molecule type" value="Genomic_DNA"/>
</dbReference>
<name>A0ABP7FIF5_9MICO</name>
<keyword evidence="2" id="KW-1185">Reference proteome</keyword>
<dbReference type="InterPro" id="IPR024006">
    <property type="entry name" value="Alt_signal_exp_actinobact"/>
</dbReference>
<protein>
    <recommendedName>
        <fullName evidence="3">Alternate-type signal peptide domain-containing protein</fullName>
    </recommendedName>
</protein>